<gene>
    <name evidence="2" type="ORF">FPB0191_01448</name>
</gene>
<feature type="transmembrane region" description="Helical" evidence="1">
    <location>
        <begin position="184"/>
        <end position="200"/>
    </location>
</feature>
<evidence type="ECO:0000313" key="3">
    <source>
        <dbReference type="Proteomes" id="UP000030901"/>
    </source>
</evidence>
<feature type="transmembrane region" description="Helical" evidence="1">
    <location>
        <begin position="101"/>
        <end position="118"/>
    </location>
</feature>
<feature type="transmembrane region" description="Helical" evidence="1">
    <location>
        <begin position="65"/>
        <end position="89"/>
    </location>
</feature>
<dbReference type="EMBL" id="CP009056">
    <property type="protein sequence ID" value="AJA45267.1"/>
    <property type="molecule type" value="Genomic_DNA"/>
</dbReference>
<keyword evidence="1" id="KW-0812">Transmembrane</keyword>
<organism evidence="2 3">
    <name type="scientific">Frischella perrara</name>
    <dbReference type="NCBI Taxonomy" id="1267021"/>
    <lineage>
        <taxon>Bacteria</taxon>
        <taxon>Pseudomonadati</taxon>
        <taxon>Pseudomonadota</taxon>
        <taxon>Gammaproteobacteria</taxon>
        <taxon>Orbales</taxon>
        <taxon>Orbaceae</taxon>
        <taxon>Frischella</taxon>
    </lineage>
</organism>
<feature type="transmembrane region" description="Helical" evidence="1">
    <location>
        <begin position="12"/>
        <end position="34"/>
    </location>
</feature>
<dbReference type="AlphaFoldDB" id="A0A0A7S341"/>
<protein>
    <submittedName>
        <fullName evidence="2">Uncharacterized protein</fullName>
    </submittedName>
</protein>
<dbReference type="KEGG" id="fpp:FPB0191_01448"/>
<keyword evidence="1" id="KW-0472">Membrane</keyword>
<keyword evidence="3" id="KW-1185">Reference proteome</keyword>
<evidence type="ECO:0000256" key="1">
    <source>
        <dbReference type="SAM" id="Phobius"/>
    </source>
</evidence>
<reference evidence="2 3" key="1">
    <citation type="journal article" date="2014" name="Appl. Environ. Microbiol.">
        <title>Gut symbionts from distinct hosts exhibit genotoxic activity via divergent colibactin biosynthetic pathways.</title>
        <authorList>
            <person name="Engel P."/>
            <person name="Vizcaino M.I."/>
            <person name="Crawford J.M."/>
        </authorList>
    </citation>
    <scope>NUCLEOTIDE SEQUENCE [LARGE SCALE GENOMIC DNA]</scope>
    <source>
        <strain evidence="2 3">PEB0191</strain>
    </source>
</reference>
<keyword evidence="1" id="KW-1133">Transmembrane helix</keyword>
<sequence length="221" mass="26735">MNTLKDQSYFKLPLIVTICSWIILKLQSIIYFPIHNIKPDSLIDLNNFINHPDFDHFLDVYKFYIFYYVLTSGPLFTYFTIFILTLFCCKKYCIHDVSKNWKSIILLSFVFSLLRWQSWRIVSTILKQIRFTFSDNLYLYHFLYFCSDFLITLGILLILFYFFCQKNIFYCSRYEFNTRAYIKLFALFLLYIPLQIFLLMNGDLYNQLLGSIASYLNIYFP</sequence>
<feature type="transmembrane region" description="Helical" evidence="1">
    <location>
        <begin position="138"/>
        <end position="163"/>
    </location>
</feature>
<name>A0A0A7S341_FRIPE</name>
<dbReference type="Proteomes" id="UP000030901">
    <property type="component" value="Chromosome"/>
</dbReference>
<proteinExistence type="predicted"/>
<dbReference type="HOGENOM" id="CLU_1249120_0_0_6"/>
<evidence type="ECO:0000313" key="2">
    <source>
        <dbReference type="EMBL" id="AJA45267.1"/>
    </source>
</evidence>
<accession>A0A0A7S341</accession>